<dbReference type="EMBL" id="CM042041">
    <property type="protein sequence ID" value="KAI3712416.1"/>
    <property type="molecule type" value="Genomic_DNA"/>
</dbReference>
<protein>
    <submittedName>
        <fullName evidence="1">Uncharacterized protein</fullName>
    </submittedName>
</protein>
<organism evidence="1 2">
    <name type="scientific">Smallanthus sonchifolius</name>
    <dbReference type="NCBI Taxonomy" id="185202"/>
    <lineage>
        <taxon>Eukaryota</taxon>
        <taxon>Viridiplantae</taxon>
        <taxon>Streptophyta</taxon>
        <taxon>Embryophyta</taxon>
        <taxon>Tracheophyta</taxon>
        <taxon>Spermatophyta</taxon>
        <taxon>Magnoliopsida</taxon>
        <taxon>eudicotyledons</taxon>
        <taxon>Gunneridae</taxon>
        <taxon>Pentapetalae</taxon>
        <taxon>asterids</taxon>
        <taxon>campanulids</taxon>
        <taxon>Asterales</taxon>
        <taxon>Asteraceae</taxon>
        <taxon>Asteroideae</taxon>
        <taxon>Heliantheae alliance</taxon>
        <taxon>Millerieae</taxon>
        <taxon>Smallanthus</taxon>
    </lineage>
</organism>
<reference evidence="1 2" key="2">
    <citation type="journal article" date="2022" name="Mol. Ecol. Resour.">
        <title>The genomes of chicory, endive, great burdock and yacon provide insights into Asteraceae paleo-polyploidization history and plant inulin production.</title>
        <authorList>
            <person name="Fan W."/>
            <person name="Wang S."/>
            <person name="Wang H."/>
            <person name="Wang A."/>
            <person name="Jiang F."/>
            <person name="Liu H."/>
            <person name="Zhao H."/>
            <person name="Xu D."/>
            <person name="Zhang Y."/>
        </authorList>
    </citation>
    <scope>NUCLEOTIDE SEQUENCE [LARGE SCALE GENOMIC DNA]</scope>
    <source>
        <strain evidence="2">cv. Yunnan</strain>
        <tissue evidence="1">Leaves</tissue>
    </source>
</reference>
<evidence type="ECO:0000313" key="1">
    <source>
        <dbReference type="EMBL" id="KAI3712416.1"/>
    </source>
</evidence>
<reference evidence="2" key="1">
    <citation type="journal article" date="2022" name="Mol. Ecol. Resour.">
        <title>The genomes of chicory, endive, great burdock and yacon provide insights into Asteraceae palaeo-polyploidization history and plant inulin production.</title>
        <authorList>
            <person name="Fan W."/>
            <person name="Wang S."/>
            <person name="Wang H."/>
            <person name="Wang A."/>
            <person name="Jiang F."/>
            <person name="Liu H."/>
            <person name="Zhao H."/>
            <person name="Xu D."/>
            <person name="Zhang Y."/>
        </authorList>
    </citation>
    <scope>NUCLEOTIDE SEQUENCE [LARGE SCALE GENOMIC DNA]</scope>
    <source>
        <strain evidence="2">cv. Yunnan</strain>
    </source>
</reference>
<gene>
    <name evidence="1" type="ORF">L1987_70972</name>
</gene>
<proteinExistence type="predicted"/>
<evidence type="ECO:0000313" key="2">
    <source>
        <dbReference type="Proteomes" id="UP001056120"/>
    </source>
</evidence>
<name>A0ACB9AR31_9ASTR</name>
<comment type="caution">
    <text evidence="1">The sequence shown here is derived from an EMBL/GenBank/DDBJ whole genome shotgun (WGS) entry which is preliminary data.</text>
</comment>
<sequence length="68" mass="7376">MPKPHQRSINALILVQILEPPLAPVDIQKHSGVDCVDEIGGGDGDFGVRREAVAELAKMETNLREDGE</sequence>
<keyword evidence="2" id="KW-1185">Reference proteome</keyword>
<accession>A0ACB9AR31</accession>
<dbReference type="Proteomes" id="UP001056120">
    <property type="component" value="Linkage Group LG24"/>
</dbReference>